<dbReference type="STRING" id="55802.TBCH5v1_2469"/>
<evidence type="ECO:0000313" key="1">
    <source>
        <dbReference type="EMBL" id="ALM76360.1"/>
    </source>
</evidence>
<dbReference type="RefSeq" id="WP_056934757.1">
    <property type="nucleotide sequence ID" value="NZ_CP013050.1"/>
</dbReference>
<proteinExistence type="predicted"/>
<sequence length="310" mass="35838">MGMFDYVHIYVKCPVCGHKLKTFQTKSLENMLEHYKVGDTVNADRIHAYTSCPFCHSFIDIEIKVENGKITDGYDVISAKRSWIVEILEKIGKRVTLTLYVGTSSGWKNVISLDLNNHEAIAVYNVLKNLFPDLHTIGREMFLLSKDSRLYKISLEESESGESDLTCASCGMPLAKEDLKVGRSILSRESYYEFTCPFCGAFQKAELKEPINLKIKFPMKQSMKRLLESDTVQLIFYREGWKGIRAFMSMKISGRKTPKIYGFIRQLIKLRGNIIKESRIGNLPLWMIFWRRKDDHMFFIAIRKKSKPEG</sequence>
<organism evidence="1 2">
    <name type="scientific">Thermococcus barophilus</name>
    <dbReference type="NCBI Taxonomy" id="55802"/>
    <lineage>
        <taxon>Archaea</taxon>
        <taxon>Methanobacteriati</taxon>
        <taxon>Methanobacteriota</taxon>
        <taxon>Thermococci</taxon>
        <taxon>Thermococcales</taxon>
        <taxon>Thermococcaceae</taxon>
        <taxon>Thermococcus</taxon>
    </lineage>
</organism>
<reference evidence="1 2" key="1">
    <citation type="journal article" date="2016" name="Genome Announc.">
        <title>Complete genome sequence of the hyperthermophilic and piezophilic archaeon Thermococcus barophilus Ch5, capable of growth at the expense of hydrogenogenesis from carbon monoxide and formate.</title>
        <authorList>
            <person name="Oger P."/>
            <person name="Sokolova T.G."/>
            <person name="Kozhevnikova D.A."/>
            <person name="Taranov E.A."/>
            <person name="Vannier P."/>
            <person name="Lee H.S."/>
            <person name="Kwon K.K."/>
            <person name="Kang S.G."/>
            <person name="Lee J.H."/>
            <person name="Bonch-Osmolovskaya E.A."/>
            <person name="Lebedinsky A.V."/>
        </authorList>
    </citation>
    <scope>NUCLEOTIDE SEQUENCE [LARGE SCALE GENOMIC DNA]</scope>
    <source>
        <strain evidence="2">Ch5</strain>
    </source>
</reference>
<dbReference type="EMBL" id="CP013050">
    <property type="protein sequence ID" value="ALM76360.1"/>
    <property type="molecule type" value="Genomic_DNA"/>
</dbReference>
<accession>A0A0S1XF78</accession>
<dbReference type="AlphaFoldDB" id="A0A0S1XF78"/>
<dbReference type="PATRIC" id="fig|55802.8.peg.2454"/>
<dbReference type="GeneID" id="26137683"/>
<name>A0A0S1XF78_THEBA</name>
<dbReference type="Proteomes" id="UP000066042">
    <property type="component" value="Chromosome"/>
</dbReference>
<protein>
    <submittedName>
        <fullName evidence="1">Uncharacterized protein</fullName>
    </submittedName>
</protein>
<gene>
    <name evidence="1" type="ORF">TBCH5v1_2469</name>
</gene>
<evidence type="ECO:0000313" key="2">
    <source>
        <dbReference type="Proteomes" id="UP000066042"/>
    </source>
</evidence>